<dbReference type="PANTHER" id="PTHR24252:SF18">
    <property type="entry name" value="OVOCHYMASE 1"/>
    <property type="match status" value="1"/>
</dbReference>
<evidence type="ECO:0000256" key="5">
    <source>
        <dbReference type="RuleBase" id="RU363034"/>
    </source>
</evidence>
<reference evidence="8" key="3">
    <citation type="submission" date="2025-09" db="UniProtKB">
        <authorList>
            <consortium name="Ensembl"/>
        </authorList>
    </citation>
    <scope>IDENTIFICATION</scope>
</reference>
<keyword evidence="3 5" id="KW-0720">Serine protease</keyword>
<evidence type="ECO:0000256" key="6">
    <source>
        <dbReference type="SAM" id="MobiDB-lite"/>
    </source>
</evidence>
<dbReference type="FunFam" id="2.40.10.10:FF:000003">
    <property type="entry name" value="Transmembrane serine protease 3"/>
    <property type="match status" value="1"/>
</dbReference>
<dbReference type="GO" id="GO:0006508">
    <property type="term" value="P:proteolysis"/>
    <property type="evidence" value="ECO:0007669"/>
    <property type="project" value="UniProtKB-KW"/>
</dbReference>
<dbReference type="PANTHER" id="PTHR24252">
    <property type="entry name" value="ACROSIN-RELATED"/>
    <property type="match status" value="1"/>
</dbReference>
<keyword evidence="2 5" id="KW-0378">Hydrolase</keyword>
<feature type="domain" description="Peptidase S1" evidence="7">
    <location>
        <begin position="276"/>
        <end position="508"/>
    </location>
</feature>
<dbReference type="PROSITE" id="PS00134">
    <property type="entry name" value="TRYPSIN_HIS"/>
    <property type="match status" value="1"/>
</dbReference>
<feature type="domain" description="Peptidase S1" evidence="7">
    <location>
        <begin position="19"/>
        <end position="249"/>
    </location>
</feature>
<evidence type="ECO:0000256" key="4">
    <source>
        <dbReference type="ARBA" id="ARBA00023157"/>
    </source>
</evidence>
<evidence type="ECO:0000256" key="3">
    <source>
        <dbReference type="ARBA" id="ARBA00022825"/>
    </source>
</evidence>
<dbReference type="InterPro" id="IPR001314">
    <property type="entry name" value="Peptidase_S1A"/>
</dbReference>
<dbReference type="PROSITE" id="PS50240">
    <property type="entry name" value="TRYPSIN_DOM"/>
    <property type="match status" value="2"/>
</dbReference>
<protein>
    <submittedName>
        <fullName evidence="8">Zgc:55888</fullName>
    </submittedName>
</protein>
<dbReference type="InterPro" id="IPR043504">
    <property type="entry name" value="Peptidase_S1_PA_chymotrypsin"/>
</dbReference>
<dbReference type="CDD" id="cd00190">
    <property type="entry name" value="Tryp_SPc"/>
    <property type="match status" value="2"/>
</dbReference>
<dbReference type="Ensembl" id="ENSGWIT00000050813.1">
    <property type="protein sequence ID" value="ENSGWIP00000046957.1"/>
    <property type="gene ID" value="ENSGWIG00000023153.1"/>
</dbReference>
<dbReference type="InterPro" id="IPR009003">
    <property type="entry name" value="Peptidase_S1_PA"/>
</dbReference>
<dbReference type="Gene3D" id="2.40.10.10">
    <property type="entry name" value="Trypsin-like serine proteases"/>
    <property type="match status" value="2"/>
</dbReference>
<dbReference type="FunFam" id="2.40.10.10:FF:000118">
    <property type="entry name" value="Chymotrypsinogen A"/>
    <property type="match status" value="1"/>
</dbReference>
<dbReference type="InterPro" id="IPR001254">
    <property type="entry name" value="Trypsin_dom"/>
</dbReference>
<dbReference type="PRINTS" id="PR00722">
    <property type="entry name" value="CHYMOTRYPSIN"/>
</dbReference>
<reference evidence="8" key="2">
    <citation type="submission" date="2025-08" db="UniProtKB">
        <authorList>
            <consortium name="Ensembl"/>
        </authorList>
    </citation>
    <scope>IDENTIFICATION</scope>
</reference>
<keyword evidence="9" id="KW-1185">Reference proteome</keyword>
<evidence type="ECO:0000256" key="2">
    <source>
        <dbReference type="ARBA" id="ARBA00022801"/>
    </source>
</evidence>
<sequence>VDLAGRRSFLQNQEMQSRIVGGQEALAHSWPWQVSLRFASTPACGGAIIGPLWVVTAAHCFRRYNKASFWTVLAGKHNLDNPDESGQQVRTKTSLNQKNRYSSRTKDGDVALLRLRQPLLFNQFVRPIDLWMDPLPSFSRCTITGWGTTRENGPRVYRLQEVNVTVLPPEDCDRYYNGRVRPSMICAGREQGGVDACQGDSGGPLSCFNGHRYQLAGLVSWGIGCGRARRPGVYTLVQQYGQWISDTMGGFLPGVDKCGQKQTCMQTPSPADFWMSQDGEWSVRNVSEACPFSWPWMVSLQSNGRHYCSGVLIHRHWVITARHCNVRAGVDVVVLGVHNLHFMSTQSVLVKAVWTPHQASGFPPKDDLSLVRLSTAARLGPRVSPVCIPEEDEDLDQSWSCVCAGWGSVKSAEDMKPDLLHQAGLNLVNQSSCTTHWGGFISDTHLCCNPAGATSCMGDSGTPLFCQKRGIYFLFGVVSWGSWQCDGERPAVFTRVSDYESWINSVINPDGNKLL</sequence>
<evidence type="ECO:0000259" key="7">
    <source>
        <dbReference type="PROSITE" id="PS50240"/>
    </source>
</evidence>
<feature type="compositionally biased region" description="Polar residues" evidence="6">
    <location>
        <begin position="84"/>
        <end position="101"/>
    </location>
</feature>
<evidence type="ECO:0000256" key="1">
    <source>
        <dbReference type="ARBA" id="ARBA00022670"/>
    </source>
</evidence>
<dbReference type="InterPro" id="IPR033116">
    <property type="entry name" value="TRYPSIN_SER"/>
</dbReference>
<feature type="region of interest" description="Disordered" evidence="6">
    <location>
        <begin position="81"/>
        <end position="101"/>
    </location>
</feature>
<dbReference type="Pfam" id="PF00089">
    <property type="entry name" value="Trypsin"/>
    <property type="match status" value="2"/>
</dbReference>
<dbReference type="InterPro" id="IPR018114">
    <property type="entry name" value="TRYPSIN_HIS"/>
</dbReference>
<reference evidence="8" key="1">
    <citation type="submission" date="2020-06" db="EMBL/GenBank/DDBJ databases">
        <authorList>
            <consortium name="Wellcome Sanger Institute Data Sharing"/>
        </authorList>
    </citation>
    <scope>NUCLEOTIDE SEQUENCE [LARGE SCALE GENOMIC DNA]</scope>
</reference>
<dbReference type="SMART" id="SM00020">
    <property type="entry name" value="Tryp_SPc"/>
    <property type="match status" value="2"/>
</dbReference>
<organism evidence="8 9">
    <name type="scientific">Gouania willdenowi</name>
    <name type="common">Blunt-snouted clingfish</name>
    <name type="synonym">Lepadogaster willdenowi</name>
    <dbReference type="NCBI Taxonomy" id="441366"/>
    <lineage>
        <taxon>Eukaryota</taxon>
        <taxon>Metazoa</taxon>
        <taxon>Chordata</taxon>
        <taxon>Craniata</taxon>
        <taxon>Vertebrata</taxon>
        <taxon>Euteleostomi</taxon>
        <taxon>Actinopterygii</taxon>
        <taxon>Neopterygii</taxon>
        <taxon>Teleostei</taxon>
        <taxon>Neoteleostei</taxon>
        <taxon>Acanthomorphata</taxon>
        <taxon>Ovalentaria</taxon>
        <taxon>Blenniimorphae</taxon>
        <taxon>Blenniiformes</taxon>
        <taxon>Gobiesocoidei</taxon>
        <taxon>Gobiesocidae</taxon>
        <taxon>Gobiesocinae</taxon>
        <taxon>Gouania</taxon>
    </lineage>
</organism>
<keyword evidence="4" id="KW-1015">Disulfide bond</keyword>
<name>A0A8C5NDB1_GOUWI</name>
<dbReference type="PROSITE" id="PS00135">
    <property type="entry name" value="TRYPSIN_SER"/>
    <property type="match status" value="1"/>
</dbReference>
<dbReference type="Proteomes" id="UP000694680">
    <property type="component" value="Chromosome 6"/>
</dbReference>
<evidence type="ECO:0000313" key="8">
    <source>
        <dbReference type="Ensembl" id="ENSGWIP00000046957.1"/>
    </source>
</evidence>
<accession>A0A8C5NDB1</accession>
<dbReference type="SUPFAM" id="SSF50494">
    <property type="entry name" value="Trypsin-like serine proteases"/>
    <property type="match status" value="2"/>
</dbReference>
<proteinExistence type="predicted"/>
<keyword evidence="1 5" id="KW-0645">Protease</keyword>
<evidence type="ECO:0000313" key="9">
    <source>
        <dbReference type="Proteomes" id="UP000694680"/>
    </source>
</evidence>
<dbReference type="AlphaFoldDB" id="A0A8C5NDB1"/>
<dbReference type="GO" id="GO:0004252">
    <property type="term" value="F:serine-type endopeptidase activity"/>
    <property type="evidence" value="ECO:0007669"/>
    <property type="project" value="InterPro"/>
</dbReference>